<dbReference type="Proteomes" id="UP000319578">
    <property type="component" value="Unassembled WGS sequence"/>
</dbReference>
<dbReference type="STRING" id="54915.ADS79_05560"/>
<evidence type="ECO:0000313" key="2">
    <source>
        <dbReference type="EMBL" id="KNB73421.1"/>
    </source>
</evidence>
<reference evidence="1 4" key="3">
    <citation type="submission" date="2019-06" db="EMBL/GenBank/DDBJ databases">
        <title>Whole genome shotgun sequence of Brevibacillus reuszeri NBRC 15719.</title>
        <authorList>
            <person name="Hosoyama A."/>
            <person name="Uohara A."/>
            <person name="Ohji S."/>
            <person name="Ichikawa N."/>
        </authorList>
    </citation>
    <scope>NUCLEOTIDE SEQUENCE [LARGE SCALE GENOMIC DNA]</scope>
    <source>
        <strain evidence="1 4">NBRC 15719</strain>
    </source>
</reference>
<dbReference type="Gene3D" id="2.30.320.10">
    <property type="entry name" value="YwqG-like"/>
    <property type="match status" value="1"/>
</dbReference>
<gene>
    <name evidence="2" type="ORF">ADS79_05560</name>
    <name evidence="1" type="ORF">BRE01_18940</name>
</gene>
<protein>
    <recommendedName>
        <fullName evidence="5">DUF1963 domain-containing protein</fullName>
    </recommendedName>
</protein>
<evidence type="ECO:0000313" key="1">
    <source>
        <dbReference type="EMBL" id="GED68192.1"/>
    </source>
</evidence>
<organism evidence="2 3">
    <name type="scientific">Brevibacillus reuszeri</name>
    <dbReference type="NCBI Taxonomy" id="54915"/>
    <lineage>
        <taxon>Bacteria</taxon>
        <taxon>Bacillati</taxon>
        <taxon>Bacillota</taxon>
        <taxon>Bacilli</taxon>
        <taxon>Bacillales</taxon>
        <taxon>Paenibacillaceae</taxon>
        <taxon>Brevibacillus</taxon>
    </lineage>
</organism>
<sequence length="296" mass="34184">MSLNERNRKKLEEHIFEQNVAHASTYLLETTRQGIRCEKTAIENYETPCLSRIGGDPDLPPQLEWPQTTDGTPMTFLLQLNLQELVKHDESSLLPARGMLYFFVGIDEPAYDIEHRVLFLQDDQLVSATRRHSPGETALEEQFAGYQLGARATLEPPNYAYVDYDQIETDSFSFEDYEDFRFLLTDMMDHDDVATLFGYPTGQHDDSEYEAALMLLTGKQYDYKMEKALHEITAHFAGDETKAKQEIQDTLMLVEIESDNEVGFCWWDAGVLQFFIRKEDLLAGRFDRTYCSLYSS</sequence>
<evidence type="ECO:0008006" key="5">
    <source>
        <dbReference type="Google" id="ProtNLM"/>
    </source>
</evidence>
<dbReference type="RefSeq" id="WP_049737420.1">
    <property type="nucleotide sequence ID" value="NZ_BJON01000008.1"/>
</dbReference>
<dbReference type="InterPro" id="IPR035948">
    <property type="entry name" value="YwqG-like_sf"/>
</dbReference>
<dbReference type="PATRIC" id="fig|54915.3.peg.6523"/>
<keyword evidence="4" id="KW-1185">Reference proteome</keyword>
<dbReference type="Pfam" id="PF09234">
    <property type="entry name" value="DUF1963"/>
    <property type="match status" value="1"/>
</dbReference>
<evidence type="ECO:0000313" key="3">
    <source>
        <dbReference type="Proteomes" id="UP000036834"/>
    </source>
</evidence>
<evidence type="ECO:0000313" key="4">
    <source>
        <dbReference type="Proteomes" id="UP000319578"/>
    </source>
</evidence>
<reference evidence="2" key="2">
    <citation type="submission" date="2015-07" db="EMBL/GenBank/DDBJ databases">
        <title>MeaNS - Measles Nucleotide Surveillance Program.</title>
        <authorList>
            <person name="Tran T."/>
            <person name="Druce J."/>
        </authorList>
    </citation>
    <scope>NUCLEOTIDE SEQUENCE</scope>
    <source>
        <strain evidence="2">DSM 9887</strain>
    </source>
</reference>
<comment type="caution">
    <text evidence="2">The sequence shown here is derived from an EMBL/GenBank/DDBJ whole genome shotgun (WGS) entry which is preliminary data.</text>
</comment>
<dbReference type="InterPro" id="IPR015315">
    <property type="entry name" value="DUF1963"/>
</dbReference>
<name>A0A0K9YXN3_9BACL</name>
<dbReference type="EMBL" id="LGIQ01000005">
    <property type="protein sequence ID" value="KNB73421.1"/>
    <property type="molecule type" value="Genomic_DNA"/>
</dbReference>
<dbReference type="SUPFAM" id="SSF103032">
    <property type="entry name" value="Hypothetical protein YwqG"/>
    <property type="match status" value="1"/>
</dbReference>
<dbReference type="PANTHER" id="PTHR36436">
    <property type="entry name" value="SLL5081 PROTEIN"/>
    <property type="match status" value="1"/>
</dbReference>
<accession>A0A0K9YXN3</accession>
<proteinExistence type="predicted"/>
<dbReference type="Proteomes" id="UP000036834">
    <property type="component" value="Unassembled WGS sequence"/>
</dbReference>
<dbReference type="EMBL" id="BJON01000008">
    <property type="protein sequence ID" value="GED68192.1"/>
    <property type="molecule type" value="Genomic_DNA"/>
</dbReference>
<dbReference type="PANTHER" id="PTHR36436:SF6">
    <property type="entry name" value="SLL5081 PROTEIN"/>
    <property type="match status" value="1"/>
</dbReference>
<dbReference type="AlphaFoldDB" id="A0A0K9YXN3"/>
<reference evidence="3" key="1">
    <citation type="submission" date="2015-07" db="EMBL/GenBank/DDBJ databases">
        <title>Genome sequencing project for genomic taxonomy and phylogenomics of Bacillus-like bacteria.</title>
        <authorList>
            <person name="Liu B."/>
            <person name="Wang J."/>
            <person name="Zhu Y."/>
            <person name="Liu G."/>
            <person name="Chen Q."/>
            <person name="Chen Z."/>
            <person name="Lan J."/>
            <person name="Che J."/>
            <person name="Ge C."/>
            <person name="Shi H."/>
            <person name="Pan Z."/>
            <person name="Liu X."/>
        </authorList>
    </citation>
    <scope>NUCLEOTIDE SEQUENCE [LARGE SCALE GENOMIC DNA]</scope>
    <source>
        <strain evidence="3">DSM 9887</strain>
    </source>
</reference>
<dbReference type="OrthoDB" id="8856529at2"/>